<keyword evidence="2" id="KW-1133">Transmembrane helix</keyword>
<feature type="transmembrane region" description="Helical" evidence="2">
    <location>
        <begin position="233"/>
        <end position="254"/>
    </location>
</feature>
<evidence type="ECO:0000259" key="3">
    <source>
        <dbReference type="Pfam" id="PF20151"/>
    </source>
</evidence>
<proteinExistence type="predicted"/>
<feature type="region of interest" description="Disordered" evidence="1">
    <location>
        <begin position="332"/>
        <end position="353"/>
    </location>
</feature>
<keyword evidence="5" id="KW-1185">Reference proteome</keyword>
<feature type="transmembrane region" description="Helical" evidence="2">
    <location>
        <begin position="165"/>
        <end position="189"/>
    </location>
</feature>
<sequence>MSDAESEALWRIVHVAQIYVASTTSIWIWDWLVCLPEEWKYIWKAQWSAIKMVYLMVRYYALAVLIMTDIWVLGVWTEESCSRYLRILPAFAVLVELSVELVLVLRVYALWGRNKWLLIFLSLMMLGFTGVMVSSAVLSFGYTKLPAWPGPCLITQQPSIAGPNFIVAFFASPMVVDFTLTAMTIWRGLRHRASGSTSRPINIFIKHHVLYFVAISSLNLINVVFFLQKNKLIQSLNVAISIQLSTVLSCRLILNLRANRDRSGKINKFSDTHGRWMTDFQADTSDDLDPSIVLSARPPLVRSAEIPRKEDQPSVINGIVVRWEQEVNYADQWGNKKRASGDPEHGDEPTAAR</sequence>
<accession>R7RXD0</accession>
<feature type="transmembrane region" description="Helical" evidence="2">
    <location>
        <begin position="12"/>
        <end position="32"/>
    </location>
</feature>
<dbReference type="EMBL" id="JH687400">
    <property type="protein sequence ID" value="EIM80014.1"/>
    <property type="molecule type" value="Genomic_DNA"/>
</dbReference>
<keyword evidence="2" id="KW-0812">Transmembrane</keyword>
<dbReference type="InterPro" id="IPR045340">
    <property type="entry name" value="DUF6533"/>
</dbReference>
<evidence type="ECO:0000313" key="5">
    <source>
        <dbReference type="Proteomes" id="UP000053927"/>
    </source>
</evidence>
<evidence type="ECO:0000256" key="1">
    <source>
        <dbReference type="SAM" id="MobiDB-lite"/>
    </source>
</evidence>
<feature type="transmembrane region" description="Helical" evidence="2">
    <location>
        <begin position="53"/>
        <end position="76"/>
    </location>
</feature>
<evidence type="ECO:0000256" key="2">
    <source>
        <dbReference type="SAM" id="Phobius"/>
    </source>
</evidence>
<organism evidence="4 5">
    <name type="scientific">Stereum hirsutum (strain FP-91666)</name>
    <name type="common">White-rot fungus</name>
    <dbReference type="NCBI Taxonomy" id="721885"/>
    <lineage>
        <taxon>Eukaryota</taxon>
        <taxon>Fungi</taxon>
        <taxon>Dikarya</taxon>
        <taxon>Basidiomycota</taxon>
        <taxon>Agaricomycotina</taxon>
        <taxon>Agaricomycetes</taxon>
        <taxon>Russulales</taxon>
        <taxon>Stereaceae</taxon>
        <taxon>Stereum</taxon>
    </lineage>
</organism>
<dbReference type="OMA" id="TTSIWIW"/>
<dbReference type="GeneID" id="18800114"/>
<feature type="domain" description="DUF6533" evidence="3">
    <location>
        <begin position="20"/>
        <end position="62"/>
    </location>
</feature>
<keyword evidence="2" id="KW-0472">Membrane</keyword>
<dbReference type="Proteomes" id="UP000053927">
    <property type="component" value="Unassembled WGS sequence"/>
</dbReference>
<feature type="transmembrane region" description="Helical" evidence="2">
    <location>
        <begin position="116"/>
        <end position="140"/>
    </location>
</feature>
<feature type="transmembrane region" description="Helical" evidence="2">
    <location>
        <begin position="88"/>
        <end position="109"/>
    </location>
</feature>
<name>R7RXD0_STEHR</name>
<dbReference type="RefSeq" id="XP_007310996.1">
    <property type="nucleotide sequence ID" value="XM_007310934.1"/>
</dbReference>
<dbReference type="OrthoDB" id="3242376at2759"/>
<feature type="transmembrane region" description="Helical" evidence="2">
    <location>
        <begin position="209"/>
        <end position="227"/>
    </location>
</feature>
<feature type="compositionally biased region" description="Basic and acidic residues" evidence="1">
    <location>
        <begin position="339"/>
        <end position="353"/>
    </location>
</feature>
<protein>
    <recommendedName>
        <fullName evidence="3">DUF6533 domain-containing protein</fullName>
    </recommendedName>
</protein>
<evidence type="ECO:0000313" key="4">
    <source>
        <dbReference type="EMBL" id="EIM80014.1"/>
    </source>
</evidence>
<reference evidence="5" key="1">
    <citation type="journal article" date="2012" name="Science">
        <title>The Paleozoic origin of enzymatic lignin decomposition reconstructed from 31 fungal genomes.</title>
        <authorList>
            <person name="Floudas D."/>
            <person name="Binder M."/>
            <person name="Riley R."/>
            <person name="Barry K."/>
            <person name="Blanchette R.A."/>
            <person name="Henrissat B."/>
            <person name="Martinez A.T."/>
            <person name="Otillar R."/>
            <person name="Spatafora J.W."/>
            <person name="Yadav J.S."/>
            <person name="Aerts A."/>
            <person name="Benoit I."/>
            <person name="Boyd A."/>
            <person name="Carlson A."/>
            <person name="Copeland A."/>
            <person name="Coutinho P.M."/>
            <person name="de Vries R.P."/>
            <person name="Ferreira P."/>
            <person name="Findley K."/>
            <person name="Foster B."/>
            <person name="Gaskell J."/>
            <person name="Glotzer D."/>
            <person name="Gorecki P."/>
            <person name="Heitman J."/>
            <person name="Hesse C."/>
            <person name="Hori C."/>
            <person name="Igarashi K."/>
            <person name="Jurgens J.A."/>
            <person name="Kallen N."/>
            <person name="Kersten P."/>
            <person name="Kohler A."/>
            <person name="Kuees U."/>
            <person name="Kumar T.K.A."/>
            <person name="Kuo A."/>
            <person name="LaButti K."/>
            <person name="Larrondo L.F."/>
            <person name="Lindquist E."/>
            <person name="Ling A."/>
            <person name="Lombard V."/>
            <person name="Lucas S."/>
            <person name="Lundell T."/>
            <person name="Martin R."/>
            <person name="McLaughlin D.J."/>
            <person name="Morgenstern I."/>
            <person name="Morin E."/>
            <person name="Murat C."/>
            <person name="Nagy L.G."/>
            <person name="Nolan M."/>
            <person name="Ohm R.A."/>
            <person name="Patyshakuliyeva A."/>
            <person name="Rokas A."/>
            <person name="Ruiz-Duenas F.J."/>
            <person name="Sabat G."/>
            <person name="Salamov A."/>
            <person name="Samejima M."/>
            <person name="Schmutz J."/>
            <person name="Slot J.C."/>
            <person name="St John F."/>
            <person name="Stenlid J."/>
            <person name="Sun H."/>
            <person name="Sun S."/>
            <person name="Syed K."/>
            <person name="Tsang A."/>
            <person name="Wiebenga A."/>
            <person name="Young D."/>
            <person name="Pisabarro A."/>
            <person name="Eastwood D.C."/>
            <person name="Martin F."/>
            <person name="Cullen D."/>
            <person name="Grigoriev I.V."/>
            <person name="Hibbett D.S."/>
        </authorList>
    </citation>
    <scope>NUCLEOTIDE SEQUENCE [LARGE SCALE GENOMIC DNA]</scope>
    <source>
        <strain evidence="5">FP-91666</strain>
    </source>
</reference>
<dbReference type="KEGG" id="shs:STEHIDRAFT_150848"/>
<dbReference type="AlphaFoldDB" id="R7RXD0"/>
<dbReference type="Pfam" id="PF20151">
    <property type="entry name" value="DUF6533"/>
    <property type="match status" value="1"/>
</dbReference>
<dbReference type="eggNOG" id="ENOG502SD4S">
    <property type="taxonomic scope" value="Eukaryota"/>
</dbReference>
<gene>
    <name evidence="4" type="ORF">STEHIDRAFT_150848</name>
</gene>